<dbReference type="InterPro" id="IPR013103">
    <property type="entry name" value="RVT_2"/>
</dbReference>
<name>A0ABQ5FDP4_9ASTR</name>
<proteinExistence type="predicted"/>
<keyword evidence="3" id="KW-1185">Reference proteome</keyword>
<dbReference type="Pfam" id="PF07727">
    <property type="entry name" value="RVT_2"/>
    <property type="match status" value="1"/>
</dbReference>
<protein>
    <submittedName>
        <fullName evidence="2">Retrovirus-related pol polyprotein from transposon TNT 1-94</fullName>
    </submittedName>
</protein>
<dbReference type="EMBL" id="BQNB010017262">
    <property type="protein sequence ID" value="GJT61144.1"/>
    <property type="molecule type" value="Genomic_DNA"/>
</dbReference>
<gene>
    <name evidence="2" type="ORF">Tco_1004677</name>
</gene>
<reference evidence="2" key="1">
    <citation type="journal article" date="2022" name="Int. J. Mol. Sci.">
        <title>Draft Genome of Tanacetum Coccineum: Genomic Comparison of Closely Related Tanacetum-Family Plants.</title>
        <authorList>
            <person name="Yamashiro T."/>
            <person name="Shiraishi A."/>
            <person name="Nakayama K."/>
            <person name="Satake H."/>
        </authorList>
    </citation>
    <scope>NUCLEOTIDE SEQUENCE</scope>
</reference>
<dbReference type="Proteomes" id="UP001151760">
    <property type="component" value="Unassembled WGS sequence"/>
</dbReference>
<evidence type="ECO:0000259" key="1">
    <source>
        <dbReference type="Pfam" id="PF07727"/>
    </source>
</evidence>
<feature type="domain" description="Reverse transcriptase Ty1/copia-type" evidence="1">
    <location>
        <begin position="134"/>
        <end position="207"/>
    </location>
</feature>
<accession>A0ABQ5FDP4</accession>
<evidence type="ECO:0000313" key="3">
    <source>
        <dbReference type="Proteomes" id="UP001151760"/>
    </source>
</evidence>
<organism evidence="2 3">
    <name type="scientific">Tanacetum coccineum</name>
    <dbReference type="NCBI Taxonomy" id="301880"/>
    <lineage>
        <taxon>Eukaryota</taxon>
        <taxon>Viridiplantae</taxon>
        <taxon>Streptophyta</taxon>
        <taxon>Embryophyta</taxon>
        <taxon>Tracheophyta</taxon>
        <taxon>Spermatophyta</taxon>
        <taxon>Magnoliopsida</taxon>
        <taxon>eudicotyledons</taxon>
        <taxon>Gunneridae</taxon>
        <taxon>Pentapetalae</taxon>
        <taxon>asterids</taxon>
        <taxon>campanulids</taxon>
        <taxon>Asterales</taxon>
        <taxon>Asteraceae</taxon>
        <taxon>Asteroideae</taxon>
        <taxon>Anthemideae</taxon>
        <taxon>Anthemidinae</taxon>
        <taxon>Tanacetum</taxon>
    </lineage>
</organism>
<evidence type="ECO:0000313" key="2">
    <source>
        <dbReference type="EMBL" id="GJT61144.1"/>
    </source>
</evidence>
<comment type="caution">
    <text evidence="2">The sequence shown here is derived from an EMBL/GenBank/DDBJ whole genome shotgun (WGS) entry which is preliminary data.</text>
</comment>
<reference evidence="2" key="2">
    <citation type="submission" date="2022-01" db="EMBL/GenBank/DDBJ databases">
        <authorList>
            <person name="Yamashiro T."/>
            <person name="Shiraishi A."/>
            <person name="Satake H."/>
            <person name="Nakayama K."/>
        </authorList>
    </citation>
    <scope>NUCLEOTIDE SEQUENCE</scope>
</reference>
<sequence>MRVHEFLKPRNDVTQCPGNTKYVPYILAYEITTPSETPILHESIIPEDPPVFTEADNHPVINEPDQTESTDLLEPPEPQTNVIYKPISDVQPSPSAEVIPQTLVPQDRWVTKEKTIETCRKSLVNPCGIYNLTLKAFRIFLAYAAYMGFMVYQIDVKSAFLNEKISEEVYVQQPPGFESSEFPNHVCKLDKALYGLKQAPRAWYERVFR</sequence>